<dbReference type="InterPro" id="IPR020471">
    <property type="entry name" value="AKR"/>
</dbReference>
<keyword evidence="2" id="KW-0521">NADP</keyword>
<evidence type="ECO:0000256" key="1">
    <source>
        <dbReference type="ARBA" id="ARBA00007905"/>
    </source>
</evidence>
<proteinExistence type="inferred from homology"/>
<dbReference type="Gene3D" id="3.20.20.100">
    <property type="entry name" value="NADP-dependent oxidoreductase domain"/>
    <property type="match status" value="2"/>
</dbReference>
<keyword evidence="6" id="KW-1185">Reference proteome</keyword>
<dbReference type="PANTHER" id="PTHR43827:SF3">
    <property type="entry name" value="NADP-DEPENDENT OXIDOREDUCTASE DOMAIN-CONTAINING PROTEIN"/>
    <property type="match status" value="1"/>
</dbReference>
<dbReference type="InterPro" id="IPR018170">
    <property type="entry name" value="Aldo/ket_reductase_CS"/>
</dbReference>
<dbReference type="InterPro" id="IPR036812">
    <property type="entry name" value="NAD(P)_OxRdtase_dom_sf"/>
</dbReference>
<dbReference type="PROSITE" id="PS00063">
    <property type="entry name" value="ALDOKETO_REDUCTASE_3"/>
    <property type="match status" value="1"/>
</dbReference>
<evidence type="ECO:0000259" key="4">
    <source>
        <dbReference type="Pfam" id="PF00248"/>
    </source>
</evidence>
<dbReference type="EMBL" id="KQ459593">
    <property type="protein sequence ID" value="KPI96644.1"/>
    <property type="molecule type" value="Genomic_DNA"/>
</dbReference>
<sequence length="681" mass="76929">MRYATFKDVGGSVVKHLTCNLQVLGSNPAMYQCVNIPSFKLNNGLELPALGYGTWLGLDDKLCRDLYRVEKEIGQVVKLKIKEGVVKREDLFITTKVWQHNHRIADVEKSVRESLKRLDMDYVDLVLMHWPMSISVDGVDEKIDYLETYRGLEAVLQKGLTRTIGVSNFNLQQMQRLLANCKVPPATNQIEINLNLGQKELVEYCQSKGLVVIAFTSFGTMVPGRTVPGSPEPKINNPTMVAIAKKHGKSVTQVALRYLYQRGIATIPKSLTKSRILENASIFDFELDEKDIAEIAKFDNGYRTDVPSFWQEYDNYPFEKLCDSNDGGKAPRILLNDGNTMPVFGLGTFLGFDEFCDSNDGGKAPRILLNDGNTMPVIGLGTFLGFDENGQKQVKDSEVELPVMWALNSGYRLIDTASLYYNEEQVGRGIQKSTVPRENVFIVTKLGLNEQRHVLDALRASLARLNTSYVDLYLIHNPVALKADHSGFDVVDYVDTWRSMEEAKSLGLAKSIGISNFNISQIDRLLENCQIKPAVLQVEVNLNLAQNKLIEHVNKENIAVMAYTPFGGLFSKNPGPPPPRKDHPALVKLANKYQKTTPQIVLRYLVQRGVIPIPKTVHKERVEENIDIFDFELTPEEMKLLAEFNKDYRTVWPSFWQDHPYYPFEKKDVPDADIFKAGLKE</sequence>
<evidence type="ECO:0000256" key="3">
    <source>
        <dbReference type="ARBA" id="ARBA00023002"/>
    </source>
</evidence>
<evidence type="ECO:0000313" key="5">
    <source>
        <dbReference type="EMBL" id="KPI96644.1"/>
    </source>
</evidence>
<dbReference type="InterPro" id="IPR023210">
    <property type="entry name" value="NADP_OxRdtase_dom"/>
</dbReference>
<dbReference type="Pfam" id="PF00248">
    <property type="entry name" value="Aldo_ket_red"/>
    <property type="match status" value="2"/>
</dbReference>
<keyword evidence="3" id="KW-0560">Oxidoreductase</keyword>
<dbReference type="PROSITE" id="PS00798">
    <property type="entry name" value="ALDOKETO_REDUCTASE_1"/>
    <property type="match status" value="1"/>
</dbReference>
<accession>A0A194PV62</accession>
<dbReference type="PRINTS" id="PR00069">
    <property type="entry name" value="ALDKETRDTASE"/>
</dbReference>
<evidence type="ECO:0000256" key="2">
    <source>
        <dbReference type="ARBA" id="ARBA00022857"/>
    </source>
</evidence>
<protein>
    <submittedName>
        <fullName evidence="5">Alcohol dehydrogenase [NADP+]</fullName>
    </submittedName>
</protein>
<reference evidence="5 6" key="1">
    <citation type="journal article" date="2015" name="Nat. Commun.">
        <title>Outbred genome sequencing and CRISPR/Cas9 gene editing in butterflies.</title>
        <authorList>
            <person name="Li X."/>
            <person name="Fan D."/>
            <person name="Zhang W."/>
            <person name="Liu G."/>
            <person name="Zhang L."/>
            <person name="Zhao L."/>
            <person name="Fang X."/>
            <person name="Chen L."/>
            <person name="Dong Y."/>
            <person name="Chen Y."/>
            <person name="Ding Y."/>
            <person name="Zhao R."/>
            <person name="Feng M."/>
            <person name="Zhu Y."/>
            <person name="Feng Y."/>
            <person name="Jiang X."/>
            <person name="Zhu D."/>
            <person name="Xiang H."/>
            <person name="Feng X."/>
            <person name="Li S."/>
            <person name="Wang J."/>
            <person name="Zhang G."/>
            <person name="Kronforst M.R."/>
            <person name="Wang W."/>
        </authorList>
    </citation>
    <scope>NUCLEOTIDE SEQUENCE [LARGE SCALE GENOMIC DNA]</scope>
    <source>
        <strain evidence="5">Ya'a_city_454_Px</strain>
        <tissue evidence="5">Whole body</tissue>
    </source>
</reference>
<dbReference type="SUPFAM" id="SSF51430">
    <property type="entry name" value="NAD(P)-linked oxidoreductase"/>
    <property type="match status" value="2"/>
</dbReference>
<dbReference type="Proteomes" id="UP000053268">
    <property type="component" value="Unassembled WGS sequence"/>
</dbReference>
<evidence type="ECO:0000313" key="6">
    <source>
        <dbReference type="Proteomes" id="UP000053268"/>
    </source>
</evidence>
<organism evidence="5 6">
    <name type="scientific">Papilio xuthus</name>
    <name type="common">Asian swallowtail butterfly</name>
    <dbReference type="NCBI Taxonomy" id="66420"/>
    <lineage>
        <taxon>Eukaryota</taxon>
        <taxon>Metazoa</taxon>
        <taxon>Ecdysozoa</taxon>
        <taxon>Arthropoda</taxon>
        <taxon>Hexapoda</taxon>
        <taxon>Insecta</taxon>
        <taxon>Pterygota</taxon>
        <taxon>Neoptera</taxon>
        <taxon>Endopterygota</taxon>
        <taxon>Lepidoptera</taxon>
        <taxon>Glossata</taxon>
        <taxon>Ditrysia</taxon>
        <taxon>Papilionoidea</taxon>
        <taxon>Papilionidae</taxon>
        <taxon>Papilioninae</taxon>
        <taxon>Papilio</taxon>
    </lineage>
</organism>
<comment type="similarity">
    <text evidence="1">Belongs to the aldo/keto reductase family.</text>
</comment>
<name>A0A194PV62_PAPXU</name>
<dbReference type="PROSITE" id="PS00062">
    <property type="entry name" value="ALDOKETO_REDUCTASE_2"/>
    <property type="match status" value="2"/>
</dbReference>
<dbReference type="STRING" id="66420.A0A194PV62"/>
<feature type="domain" description="NADP-dependent oxidoreductase" evidence="4">
    <location>
        <begin position="378"/>
        <end position="645"/>
    </location>
</feature>
<dbReference type="GO" id="GO:0016616">
    <property type="term" value="F:oxidoreductase activity, acting on the CH-OH group of donors, NAD or NADP as acceptor"/>
    <property type="evidence" value="ECO:0007669"/>
    <property type="project" value="UniProtKB-ARBA"/>
</dbReference>
<gene>
    <name evidence="5" type="ORF">RR46_12674</name>
</gene>
<dbReference type="AlphaFoldDB" id="A0A194PV62"/>
<dbReference type="PANTHER" id="PTHR43827">
    <property type="entry name" value="2,5-DIKETO-D-GLUCONIC ACID REDUCTASE"/>
    <property type="match status" value="1"/>
</dbReference>
<dbReference type="FunFam" id="3.20.20.100:FF:000002">
    <property type="entry name" value="2,5-diketo-D-gluconic acid reductase A"/>
    <property type="match status" value="1"/>
</dbReference>
<feature type="domain" description="NADP-dependent oxidoreductase" evidence="4">
    <location>
        <begin position="67"/>
        <end position="299"/>
    </location>
</feature>